<evidence type="ECO:0000256" key="5">
    <source>
        <dbReference type="ARBA" id="ARBA00022741"/>
    </source>
</evidence>
<proteinExistence type="inferred from homology"/>
<dbReference type="InterPro" id="IPR036621">
    <property type="entry name" value="Anticodon-bd_dom_sf"/>
</dbReference>
<dbReference type="OrthoDB" id="1906957at2759"/>
<dbReference type="FunFam" id="3.40.50.800:FF:000008">
    <property type="entry name" value="histidine--tRNA ligase, cytoplasmic isoform X1"/>
    <property type="match status" value="1"/>
</dbReference>
<evidence type="ECO:0000313" key="14">
    <source>
        <dbReference type="Proteomes" id="UP000594454"/>
    </source>
</evidence>
<name>A0A7R8UZ41_HERIL</name>
<dbReference type="PANTHER" id="PTHR11476">
    <property type="entry name" value="HISTIDYL-TRNA SYNTHETASE"/>
    <property type="match status" value="1"/>
</dbReference>
<dbReference type="Proteomes" id="UP000594454">
    <property type="component" value="Chromosome 5"/>
</dbReference>
<feature type="binding site" evidence="10">
    <location>
        <position position="180"/>
    </location>
    <ligand>
        <name>L-histidine</name>
        <dbReference type="ChEBI" id="CHEBI:57595"/>
    </ligand>
</feature>
<sequence length="508" mass="56773">MSGNREELLNSIKEQGDLVRQLKAAKEPKERIDEEVAKLLALKAKLSGEENASSQKFTLKTPKGTRDYNPQQMALRQGVLDKIVAVFKKHGAESIDTPVFELKEVLTGKYGEDSKLIYDLKDQGGEILSLRYDLTVPLARYLAMSKISSIKRYHIAKVYRRDNPAMTRGRYREFYQCDFDIAGTYDPMLPDAECVKIVVEILEALQVGDFVVKLNHRLLLDGMFEACGVPSDKFRSICSAVDKLDKSPWADVRKEMIEEKGLNDAAADLIGTYVQLSGGTDLVDKLLQDDRLKSVKSAVKGLEEMKLLLQYCKVLGVEKNVLFDLSLARGLDYYTGVIYECVLKSDAPVDSSGEQGTIGSVAGGGRYDNLVGMFDPKKKQVPCVGVSIGVERIFSLLEARQNAQGLKVRTTEIEVYVASAHKGLHEKRLKIISSLWDKGIKAEHSYKTNPKLLAQLQHCEENGIPLAIVLGDSELERGVVKLREVTTRKEDEVKLEDLADEIIRRLRS</sequence>
<dbReference type="CDD" id="cd00859">
    <property type="entry name" value="HisRS_anticodon"/>
    <property type="match status" value="1"/>
</dbReference>
<dbReference type="PANTHER" id="PTHR11476:SF7">
    <property type="entry name" value="HISTIDINE--TRNA LIGASE"/>
    <property type="match status" value="1"/>
</dbReference>
<dbReference type="GO" id="GO:0004821">
    <property type="term" value="F:histidine-tRNA ligase activity"/>
    <property type="evidence" value="ECO:0007669"/>
    <property type="project" value="UniProtKB-EC"/>
</dbReference>
<evidence type="ECO:0000256" key="1">
    <source>
        <dbReference type="ARBA" id="ARBA00008226"/>
    </source>
</evidence>
<dbReference type="CDD" id="cd00773">
    <property type="entry name" value="HisRS-like_core"/>
    <property type="match status" value="1"/>
</dbReference>
<comment type="catalytic activity">
    <reaction evidence="9">
        <text>tRNA(His) + L-histidine + ATP = L-histidyl-tRNA(His) + AMP + diphosphate + H(+)</text>
        <dbReference type="Rhea" id="RHEA:17313"/>
        <dbReference type="Rhea" id="RHEA-COMP:9665"/>
        <dbReference type="Rhea" id="RHEA-COMP:9689"/>
        <dbReference type="ChEBI" id="CHEBI:15378"/>
        <dbReference type="ChEBI" id="CHEBI:30616"/>
        <dbReference type="ChEBI" id="CHEBI:33019"/>
        <dbReference type="ChEBI" id="CHEBI:57595"/>
        <dbReference type="ChEBI" id="CHEBI:78442"/>
        <dbReference type="ChEBI" id="CHEBI:78527"/>
        <dbReference type="ChEBI" id="CHEBI:456215"/>
        <dbReference type="EC" id="6.1.1.21"/>
    </reaction>
</comment>
<gene>
    <name evidence="13" type="ORF">HERILL_LOCUS12317</name>
</gene>
<feature type="binding site" evidence="10">
    <location>
        <position position="329"/>
    </location>
    <ligand>
        <name>L-histidine</name>
        <dbReference type="ChEBI" id="CHEBI:57595"/>
    </ligand>
</feature>
<feature type="binding site" evidence="10">
    <location>
        <begin position="133"/>
        <end position="135"/>
    </location>
    <ligand>
        <name>L-histidine</name>
        <dbReference type="ChEBI" id="CHEBI:57595"/>
    </ligand>
</feature>
<evidence type="ECO:0000256" key="8">
    <source>
        <dbReference type="ARBA" id="ARBA00023146"/>
    </source>
</evidence>
<dbReference type="Gene3D" id="3.30.930.10">
    <property type="entry name" value="Bira Bifunctional Protein, Domain 2"/>
    <property type="match status" value="1"/>
</dbReference>
<comment type="similarity">
    <text evidence="1">Belongs to the class-II aminoacyl-tRNA synthetase family.</text>
</comment>
<feature type="binding site" evidence="10">
    <location>
        <position position="176"/>
    </location>
    <ligand>
        <name>L-histidine</name>
        <dbReference type="ChEBI" id="CHEBI:57595"/>
    </ligand>
</feature>
<dbReference type="EC" id="6.1.1.21" evidence="2"/>
<dbReference type="GO" id="GO:0003723">
    <property type="term" value="F:RNA binding"/>
    <property type="evidence" value="ECO:0007669"/>
    <property type="project" value="TreeGrafter"/>
</dbReference>
<dbReference type="InParanoid" id="A0A7R8UZ41"/>
<reference evidence="13 14" key="1">
    <citation type="submission" date="2020-11" db="EMBL/GenBank/DDBJ databases">
        <authorList>
            <person name="Wallbank WR R."/>
            <person name="Pardo Diaz C."/>
            <person name="Kozak K."/>
            <person name="Martin S."/>
            <person name="Jiggins C."/>
            <person name="Moest M."/>
            <person name="Warren A I."/>
            <person name="Generalovic N T."/>
            <person name="Byers J.R.P. K."/>
            <person name="Montejo-Kovacevich G."/>
            <person name="Yen C E."/>
        </authorList>
    </citation>
    <scope>NUCLEOTIDE SEQUENCE [LARGE SCALE GENOMIC DNA]</scope>
</reference>
<dbReference type="AlphaFoldDB" id="A0A7R8UZ41"/>
<accession>A0A7R8UZ41</accession>
<dbReference type="InterPro" id="IPR009068">
    <property type="entry name" value="uS15_NS1_RNA-bd_sf"/>
</dbReference>
<dbReference type="SUPFAM" id="SSF47060">
    <property type="entry name" value="S15/NS1 RNA-binding domain"/>
    <property type="match status" value="1"/>
</dbReference>
<dbReference type="GO" id="GO:0006427">
    <property type="term" value="P:histidyl-tRNA aminoacylation"/>
    <property type="evidence" value="ECO:0007669"/>
    <property type="project" value="InterPro"/>
</dbReference>
<dbReference type="Gene3D" id="3.40.50.800">
    <property type="entry name" value="Anticodon-binding domain"/>
    <property type="match status" value="1"/>
</dbReference>
<dbReference type="HAMAP" id="MF_00127">
    <property type="entry name" value="His_tRNA_synth"/>
    <property type="match status" value="1"/>
</dbReference>
<dbReference type="PROSITE" id="PS51185">
    <property type="entry name" value="WHEP_TRS_2"/>
    <property type="match status" value="1"/>
</dbReference>
<keyword evidence="4" id="KW-0436">Ligase</keyword>
<dbReference type="InterPro" id="IPR015807">
    <property type="entry name" value="His-tRNA-ligase"/>
</dbReference>
<evidence type="ECO:0000259" key="12">
    <source>
        <dbReference type="PROSITE" id="PS51185"/>
    </source>
</evidence>
<evidence type="ECO:0000313" key="13">
    <source>
        <dbReference type="EMBL" id="CAD7089790.1"/>
    </source>
</evidence>
<keyword evidence="8" id="KW-0030">Aminoacyl-tRNA synthetase</keyword>
<dbReference type="SMART" id="SM00991">
    <property type="entry name" value="WHEP-TRS"/>
    <property type="match status" value="1"/>
</dbReference>
<dbReference type="SUPFAM" id="SSF52954">
    <property type="entry name" value="Class II aaRS ABD-related"/>
    <property type="match status" value="1"/>
</dbReference>
<evidence type="ECO:0000256" key="10">
    <source>
        <dbReference type="PIRSR" id="PIRSR001549-1"/>
    </source>
</evidence>
<organism evidence="13 14">
    <name type="scientific">Hermetia illucens</name>
    <name type="common">Black soldier fly</name>
    <dbReference type="NCBI Taxonomy" id="343691"/>
    <lineage>
        <taxon>Eukaryota</taxon>
        <taxon>Metazoa</taxon>
        <taxon>Ecdysozoa</taxon>
        <taxon>Arthropoda</taxon>
        <taxon>Hexapoda</taxon>
        <taxon>Insecta</taxon>
        <taxon>Pterygota</taxon>
        <taxon>Neoptera</taxon>
        <taxon>Endopterygota</taxon>
        <taxon>Diptera</taxon>
        <taxon>Brachycera</taxon>
        <taxon>Stratiomyomorpha</taxon>
        <taxon>Stratiomyidae</taxon>
        <taxon>Hermetiinae</taxon>
        <taxon>Hermetia</taxon>
    </lineage>
</organism>
<keyword evidence="5" id="KW-0547">Nucleotide-binding</keyword>
<keyword evidence="14" id="KW-1185">Reference proteome</keyword>
<dbReference type="CDD" id="cd01200">
    <property type="entry name" value="WHEPGMRS_RNA"/>
    <property type="match status" value="1"/>
</dbReference>
<dbReference type="InterPro" id="IPR041715">
    <property type="entry name" value="HisRS-like_core"/>
</dbReference>
<evidence type="ECO:0000256" key="6">
    <source>
        <dbReference type="ARBA" id="ARBA00022840"/>
    </source>
</evidence>
<dbReference type="Pfam" id="PF03129">
    <property type="entry name" value="HGTP_anticodon"/>
    <property type="match status" value="1"/>
</dbReference>
<dbReference type="FunFam" id="3.30.930.10:FF:000021">
    <property type="entry name" value="Probable histidine--tRNA ligase, mitochondrial"/>
    <property type="match status" value="1"/>
</dbReference>
<dbReference type="InterPro" id="IPR006195">
    <property type="entry name" value="aa-tRNA-synth_II"/>
</dbReference>
<dbReference type="InterPro" id="IPR045864">
    <property type="entry name" value="aa-tRNA-synth_II/BPL/LPL"/>
</dbReference>
<dbReference type="Gene3D" id="1.10.287.10">
    <property type="entry name" value="S15/NS1, RNA-binding"/>
    <property type="match status" value="1"/>
</dbReference>
<feature type="binding site" evidence="10">
    <location>
        <begin position="333"/>
        <end position="334"/>
    </location>
    <ligand>
        <name>L-histidine</name>
        <dbReference type="ChEBI" id="CHEBI:57595"/>
    </ligand>
</feature>
<dbReference type="Pfam" id="PF13393">
    <property type="entry name" value="tRNA-synt_His"/>
    <property type="match status" value="1"/>
</dbReference>
<dbReference type="InterPro" id="IPR033656">
    <property type="entry name" value="HisRS_anticodon"/>
</dbReference>
<evidence type="ECO:0000256" key="4">
    <source>
        <dbReference type="ARBA" id="ARBA00022598"/>
    </source>
</evidence>
<dbReference type="PIRSF" id="PIRSF001549">
    <property type="entry name" value="His-tRNA_synth"/>
    <property type="match status" value="1"/>
</dbReference>
<dbReference type="SUPFAM" id="SSF55681">
    <property type="entry name" value="Class II aaRS and biotin synthetases"/>
    <property type="match status" value="1"/>
</dbReference>
<evidence type="ECO:0000256" key="3">
    <source>
        <dbReference type="ARBA" id="ARBA00022490"/>
    </source>
</evidence>
<dbReference type="InterPro" id="IPR000738">
    <property type="entry name" value="WHEP-TRS_dom"/>
</dbReference>
<dbReference type="GO" id="GO:0032543">
    <property type="term" value="P:mitochondrial translation"/>
    <property type="evidence" value="ECO:0007669"/>
    <property type="project" value="TreeGrafter"/>
</dbReference>
<feature type="domain" description="Aminoacyl-transfer RNA synthetases class-II family profile" evidence="11">
    <location>
        <begin position="33"/>
        <end position="397"/>
    </location>
</feature>
<dbReference type="GO" id="GO:0005829">
    <property type="term" value="C:cytosol"/>
    <property type="evidence" value="ECO:0007669"/>
    <property type="project" value="TreeGrafter"/>
</dbReference>
<evidence type="ECO:0000256" key="9">
    <source>
        <dbReference type="ARBA" id="ARBA00047639"/>
    </source>
</evidence>
<feature type="domain" description="WHEP-TRS" evidence="12">
    <location>
        <begin position="4"/>
        <end position="60"/>
    </location>
</feature>
<dbReference type="NCBIfam" id="TIGR00442">
    <property type="entry name" value="hisS"/>
    <property type="match status" value="1"/>
</dbReference>
<dbReference type="GO" id="GO:0005524">
    <property type="term" value="F:ATP binding"/>
    <property type="evidence" value="ECO:0007669"/>
    <property type="project" value="UniProtKB-KW"/>
</dbReference>
<keyword evidence="7" id="KW-0648">Protein biosynthesis</keyword>
<dbReference type="InterPro" id="IPR004516">
    <property type="entry name" value="HisRS/HisZ"/>
</dbReference>
<evidence type="ECO:0000256" key="7">
    <source>
        <dbReference type="ARBA" id="ARBA00022917"/>
    </source>
</evidence>
<dbReference type="EMBL" id="LR899013">
    <property type="protein sequence ID" value="CAD7089790.1"/>
    <property type="molecule type" value="Genomic_DNA"/>
</dbReference>
<evidence type="ECO:0000256" key="2">
    <source>
        <dbReference type="ARBA" id="ARBA00012815"/>
    </source>
</evidence>
<dbReference type="InterPro" id="IPR004154">
    <property type="entry name" value="Anticodon-bd"/>
</dbReference>
<dbReference type="FunCoup" id="A0A7R8UZ41">
    <property type="interactions" value="2412"/>
</dbReference>
<protein>
    <recommendedName>
        <fullName evidence="2">histidine--tRNA ligase</fullName>
        <ecNumber evidence="2">6.1.1.21</ecNumber>
    </recommendedName>
</protein>
<evidence type="ECO:0000259" key="11">
    <source>
        <dbReference type="PROSITE" id="PS50862"/>
    </source>
</evidence>
<feature type="binding site" evidence="10">
    <location>
        <position position="160"/>
    </location>
    <ligand>
        <name>L-histidine</name>
        <dbReference type="ChEBI" id="CHEBI:57595"/>
    </ligand>
</feature>
<keyword evidence="3" id="KW-0963">Cytoplasm</keyword>
<keyword evidence="6" id="KW-0067">ATP-binding</keyword>
<dbReference type="PROSITE" id="PS50862">
    <property type="entry name" value="AA_TRNA_LIGASE_II"/>
    <property type="match status" value="1"/>
</dbReference>
<dbReference type="Pfam" id="PF00458">
    <property type="entry name" value="WHEP-TRS"/>
    <property type="match status" value="1"/>
</dbReference>
<dbReference type="GO" id="GO:0005739">
    <property type="term" value="C:mitochondrion"/>
    <property type="evidence" value="ECO:0007669"/>
    <property type="project" value="TreeGrafter"/>
</dbReference>